<evidence type="ECO:0000256" key="1">
    <source>
        <dbReference type="SAM" id="MobiDB-lite"/>
    </source>
</evidence>
<name>U4LT19_PYROM</name>
<proteinExistence type="predicted"/>
<keyword evidence="3" id="KW-1185">Reference proteome</keyword>
<dbReference type="AlphaFoldDB" id="U4LT19"/>
<feature type="region of interest" description="Disordered" evidence="1">
    <location>
        <begin position="160"/>
        <end position="187"/>
    </location>
</feature>
<feature type="region of interest" description="Disordered" evidence="1">
    <location>
        <begin position="93"/>
        <end position="120"/>
    </location>
</feature>
<dbReference type="OMA" id="LELYCIM"/>
<feature type="compositionally biased region" description="Basic and acidic residues" evidence="1">
    <location>
        <begin position="107"/>
        <end position="120"/>
    </location>
</feature>
<dbReference type="OrthoDB" id="5395390at2759"/>
<evidence type="ECO:0000313" key="3">
    <source>
        <dbReference type="Proteomes" id="UP000018144"/>
    </source>
</evidence>
<feature type="compositionally biased region" description="Polar residues" evidence="1">
    <location>
        <begin position="96"/>
        <end position="105"/>
    </location>
</feature>
<evidence type="ECO:0000313" key="2">
    <source>
        <dbReference type="EMBL" id="CCX32575.1"/>
    </source>
</evidence>
<gene>
    <name evidence="2" type="ORF">PCON_13415</name>
</gene>
<protein>
    <submittedName>
        <fullName evidence="2">Uncharacterized protein</fullName>
    </submittedName>
</protein>
<accession>U4LT19</accession>
<sequence>MDLEKSVVSILPTTVTPFYPPTLISLKFKGLRKWESQESLEMFLDSLLSAAPKLTYLRELELYCIMDCTSDYKQRAEIREKYEDRLLHAFVRPHTKQPSSVSQRGSRLRDVPGTKELDDSYKGFAEPDRVEVKFDNMRPGAHQYTNADFLDEGSTGIRRARNRRGTSAPRGNTIASRGARGRGRVCP</sequence>
<reference evidence="2 3" key="1">
    <citation type="journal article" date="2013" name="PLoS Genet.">
        <title>The genome and development-dependent transcriptomes of Pyronema confluens: a window into fungal evolution.</title>
        <authorList>
            <person name="Traeger S."/>
            <person name="Altegoer F."/>
            <person name="Freitag M."/>
            <person name="Gabaldon T."/>
            <person name="Kempken F."/>
            <person name="Kumar A."/>
            <person name="Marcet-Houben M."/>
            <person name="Poggeler S."/>
            <person name="Stajich J.E."/>
            <person name="Nowrousian M."/>
        </authorList>
    </citation>
    <scope>NUCLEOTIDE SEQUENCE [LARGE SCALE GENOMIC DNA]</scope>
    <source>
        <strain evidence="3">CBS 100304</strain>
        <tissue evidence="2">Vegetative mycelium</tissue>
    </source>
</reference>
<dbReference type="STRING" id="1076935.U4LT19"/>
<organism evidence="2 3">
    <name type="scientific">Pyronema omphalodes (strain CBS 100304)</name>
    <name type="common">Pyronema confluens</name>
    <dbReference type="NCBI Taxonomy" id="1076935"/>
    <lineage>
        <taxon>Eukaryota</taxon>
        <taxon>Fungi</taxon>
        <taxon>Dikarya</taxon>
        <taxon>Ascomycota</taxon>
        <taxon>Pezizomycotina</taxon>
        <taxon>Pezizomycetes</taxon>
        <taxon>Pezizales</taxon>
        <taxon>Pyronemataceae</taxon>
        <taxon>Pyronema</taxon>
    </lineage>
</organism>
<dbReference type="EMBL" id="HF935890">
    <property type="protein sequence ID" value="CCX32575.1"/>
    <property type="molecule type" value="Genomic_DNA"/>
</dbReference>
<dbReference type="Proteomes" id="UP000018144">
    <property type="component" value="Unassembled WGS sequence"/>
</dbReference>